<name>A0ABX8EGF0_9ACTN</name>
<evidence type="ECO:0000313" key="2">
    <source>
        <dbReference type="EMBL" id="QVT78152.1"/>
    </source>
</evidence>
<dbReference type="InterPro" id="IPR037523">
    <property type="entry name" value="VOC_core"/>
</dbReference>
<protein>
    <recommendedName>
        <fullName evidence="1">VOC domain-containing protein</fullName>
    </recommendedName>
</protein>
<gene>
    <name evidence="2" type="ORF">ENKNEFLB_00525</name>
</gene>
<evidence type="ECO:0000313" key="3">
    <source>
        <dbReference type="Proteomes" id="UP000679307"/>
    </source>
</evidence>
<dbReference type="InterPro" id="IPR029068">
    <property type="entry name" value="Glyas_Bleomycin-R_OHBP_Dase"/>
</dbReference>
<reference evidence="2 3" key="1">
    <citation type="submission" date="2021-05" db="EMBL/GenBank/DDBJ databases">
        <title>Complete genome of Nocardioides aquaticus KCTC 9944T isolated from meromictic and hypersaline Ekho Lake, Antarctica.</title>
        <authorList>
            <person name="Hwang K."/>
            <person name="Kim K.M."/>
            <person name="Choe H."/>
        </authorList>
    </citation>
    <scope>NUCLEOTIDE SEQUENCE [LARGE SCALE GENOMIC DNA]</scope>
    <source>
        <strain evidence="2 3">KCTC 9944</strain>
    </source>
</reference>
<proteinExistence type="predicted"/>
<dbReference type="Gene3D" id="3.30.720.110">
    <property type="match status" value="1"/>
</dbReference>
<dbReference type="RefSeq" id="WP_214057775.1">
    <property type="nucleotide sequence ID" value="NZ_BAAAHS010000005.1"/>
</dbReference>
<dbReference type="PROSITE" id="PS51819">
    <property type="entry name" value="VOC"/>
    <property type="match status" value="1"/>
</dbReference>
<dbReference type="Proteomes" id="UP000679307">
    <property type="component" value="Chromosome"/>
</dbReference>
<accession>A0ABX8EGF0</accession>
<organism evidence="2 3">
    <name type="scientific">Nocardioides aquaticus</name>
    <dbReference type="NCBI Taxonomy" id="160826"/>
    <lineage>
        <taxon>Bacteria</taxon>
        <taxon>Bacillati</taxon>
        <taxon>Actinomycetota</taxon>
        <taxon>Actinomycetes</taxon>
        <taxon>Propionibacteriales</taxon>
        <taxon>Nocardioidaceae</taxon>
        <taxon>Nocardioides</taxon>
    </lineage>
</organism>
<evidence type="ECO:0000259" key="1">
    <source>
        <dbReference type="PROSITE" id="PS51819"/>
    </source>
</evidence>
<feature type="domain" description="VOC" evidence="1">
    <location>
        <begin position="4"/>
        <end position="124"/>
    </location>
</feature>
<dbReference type="Pfam" id="PF00903">
    <property type="entry name" value="Glyoxalase"/>
    <property type="match status" value="1"/>
</dbReference>
<dbReference type="Gene3D" id="3.30.720.120">
    <property type="match status" value="1"/>
</dbReference>
<sequence>MQLQNLGFVILSRDVRAASQFYVDLLGFQPLVVLDWYASHQHPSFEGVFLDVLDADHEAAGGRLRGQETTGTMIALVVADATAERERLAGLGAEVVLDLQDEPWGQRRFQVLAPDDVVVEVVQRIDPDPSWSAG</sequence>
<dbReference type="SUPFAM" id="SSF54593">
    <property type="entry name" value="Glyoxalase/Bleomycin resistance protein/Dihydroxybiphenyl dioxygenase"/>
    <property type="match status" value="1"/>
</dbReference>
<dbReference type="EMBL" id="CP075371">
    <property type="protein sequence ID" value="QVT78152.1"/>
    <property type="molecule type" value="Genomic_DNA"/>
</dbReference>
<dbReference type="InterPro" id="IPR004360">
    <property type="entry name" value="Glyas_Fos-R_dOase_dom"/>
</dbReference>
<keyword evidence="3" id="KW-1185">Reference proteome</keyword>